<evidence type="ECO:0000256" key="2">
    <source>
        <dbReference type="SAM" id="SignalP"/>
    </source>
</evidence>
<feature type="signal peptide" evidence="2">
    <location>
        <begin position="1"/>
        <end position="23"/>
    </location>
</feature>
<dbReference type="PROSITE" id="PS51257">
    <property type="entry name" value="PROKAR_LIPOPROTEIN"/>
    <property type="match status" value="1"/>
</dbReference>
<dbReference type="Proteomes" id="UP000261704">
    <property type="component" value="Chromosome"/>
</dbReference>
<evidence type="ECO:0000313" key="4">
    <source>
        <dbReference type="Proteomes" id="UP000261704"/>
    </source>
</evidence>
<keyword evidence="2" id="KW-0732">Signal</keyword>
<name>A0A347UIR9_9RHOB</name>
<sequence>MRVIGFSVALLVLAGCLGGPQTAAIEDASVVTDNADSGTPADPAPASQDVKEASESDVSLTETVEQSAPQKPRRGLLGLFARNKPDGTKESVPEVEQEVAAGAEPEELSVPKDASSSGDAVVADPDIEASDTPRKPRRGLFGPRRSDRPDSAIAPGTVLPFGEIGVVCGLRGQAMGKEVDRFPAKGKGYRLYDSNPSSTLPRTHYLTGFKDGCARQFTASLVLIGSPVLHEQMRYDPSNKDIAVTEADKAYERIKRRICKVSKGEPCPEKHVAALEKGMAFVTLYERFGSNASWEEVLLHNGQIAGTSLRRR</sequence>
<reference evidence="3 4" key="1">
    <citation type="submission" date="2018-09" db="EMBL/GenBank/DDBJ databases">
        <title>Profundibacter amoris BAR1 gen. nov., sp. nov., a new member of the Roseobacter clade isolated at Lokis Castle Vent Field on the Arctic Mid-Oceanic Ridge.</title>
        <authorList>
            <person name="Le Moine Bauer S."/>
            <person name="Sjoeberg A.G."/>
            <person name="L'Haridon S."/>
            <person name="Stokke R."/>
            <person name="Roalkvam I."/>
            <person name="Steen I.H."/>
            <person name="Dahle H."/>
        </authorList>
    </citation>
    <scope>NUCLEOTIDE SEQUENCE [LARGE SCALE GENOMIC DNA]</scope>
    <source>
        <strain evidence="3 4">BAR1</strain>
    </source>
</reference>
<feature type="region of interest" description="Disordered" evidence="1">
    <location>
        <begin position="33"/>
        <end position="154"/>
    </location>
</feature>
<organism evidence="3 4">
    <name type="scientific">Profundibacter amoris</name>
    <dbReference type="NCBI Taxonomy" id="2171755"/>
    <lineage>
        <taxon>Bacteria</taxon>
        <taxon>Pseudomonadati</taxon>
        <taxon>Pseudomonadota</taxon>
        <taxon>Alphaproteobacteria</taxon>
        <taxon>Rhodobacterales</taxon>
        <taxon>Paracoccaceae</taxon>
        <taxon>Profundibacter</taxon>
    </lineage>
</organism>
<keyword evidence="4" id="KW-1185">Reference proteome</keyword>
<protein>
    <submittedName>
        <fullName evidence="3">Uncharacterized protein</fullName>
    </submittedName>
</protein>
<gene>
    <name evidence="3" type="ORF">BAR1_12945</name>
</gene>
<feature type="compositionally biased region" description="Polar residues" evidence="1">
    <location>
        <begin position="56"/>
        <end position="69"/>
    </location>
</feature>
<proteinExistence type="predicted"/>
<dbReference type="AlphaFoldDB" id="A0A347UIR9"/>
<feature type="chain" id="PRO_5017063653" evidence="2">
    <location>
        <begin position="24"/>
        <end position="312"/>
    </location>
</feature>
<evidence type="ECO:0000256" key="1">
    <source>
        <dbReference type="SAM" id="MobiDB-lite"/>
    </source>
</evidence>
<evidence type="ECO:0000313" key="3">
    <source>
        <dbReference type="EMBL" id="AXX98747.1"/>
    </source>
</evidence>
<feature type="compositionally biased region" description="Basic and acidic residues" evidence="1">
    <location>
        <begin position="83"/>
        <end position="92"/>
    </location>
</feature>
<accession>A0A347UIR9</accession>
<dbReference type="EMBL" id="CP032125">
    <property type="protein sequence ID" value="AXX98747.1"/>
    <property type="molecule type" value="Genomic_DNA"/>
</dbReference>
<dbReference type="OrthoDB" id="7865311at2"/>
<dbReference type="RefSeq" id="WP_118943401.1">
    <property type="nucleotide sequence ID" value="NZ_CP032125.1"/>
</dbReference>
<dbReference type="KEGG" id="pamo:BAR1_12945"/>